<dbReference type="InterPro" id="IPR025529">
    <property type="entry name" value="DUF4416"/>
</dbReference>
<name>A0AAE3P5R1_9BACT</name>
<gene>
    <name evidence="1" type="ORF">OD816_000441</name>
</gene>
<reference evidence="1" key="1">
    <citation type="submission" date="2022-11" db="EMBL/GenBank/DDBJ databases">
        <title>Candidatus Alkanophaga archaea from heated hydrothermal vent sediment oxidize petroleum alkanes.</title>
        <authorList>
            <person name="Zehnle H."/>
            <person name="Laso-Perez R."/>
            <person name="Lipp J."/>
            <person name="Teske A."/>
            <person name="Wegener G."/>
        </authorList>
    </citation>
    <scope>NUCLEOTIDE SEQUENCE</scope>
    <source>
        <strain evidence="1">MCA70</strain>
    </source>
</reference>
<dbReference type="EMBL" id="JAPHEG010000002">
    <property type="protein sequence ID" value="MDF2953196.1"/>
    <property type="molecule type" value="Genomic_DNA"/>
</dbReference>
<dbReference type="Pfam" id="PF14385">
    <property type="entry name" value="DUF4416"/>
    <property type="match status" value="1"/>
</dbReference>
<proteinExistence type="predicted"/>
<dbReference type="AlphaFoldDB" id="A0AAE3P5R1"/>
<dbReference type="Proteomes" id="UP001144110">
    <property type="component" value="Unassembled WGS sequence"/>
</dbReference>
<evidence type="ECO:0000313" key="2">
    <source>
        <dbReference type="Proteomes" id="UP001144110"/>
    </source>
</evidence>
<sequence length="177" mass="20862">MSHPKTPTSQLYFIAITGKNLDLWNKVLGTLENELGKSIFQSEIYNFSSFTSYYSKEMGEELKKGFYFFEKLKSPEYLIELKHKCYEIERKLAEPSGNRTVNIDPGYLGLSKVVLSTFKDYAHRVYLGKGVYAEVTLIFKNKTFTELPWTYPDYRQPQIIEIFNKVRIWYKEHLHVS</sequence>
<protein>
    <recommendedName>
        <fullName evidence="3">GTP-binding protein</fullName>
    </recommendedName>
</protein>
<evidence type="ECO:0000313" key="1">
    <source>
        <dbReference type="EMBL" id="MDF2953196.1"/>
    </source>
</evidence>
<comment type="caution">
    <text evidence="1">The sequence shown here is derived from an EMBL/GenBank/DDBJ whole genome shotgun (WGS) entry which is preliminary data.</text>
</comment>
<organism evidence="1 2">
    <name type="scientific">Candidatus Thermodesulfobacterium syntrophicum</name>
    <dbReference type="NCBI Taxonomy" id="3060442"/>
    <lineage>
        <taxon>Bacteria</taxon>
        <taxon>Pseudomonadati</taxon>
        <taxon>Thermodesulfobacteriota</taxon>
        <taxon>Thermodesulfobacteria</taxon>
        <taxon>Thermodesulfobacteriales</taxon>
        <taxon>Thermodesulfobacteriaceae</taxon>
        <taxon>Thermodesulfobacterium</taxon>
    </lineage>
</organism>
<evidence type="ECO:0008006" key="3">
    <source>
        <dbReference type="Google" id="ProtNLM"/>
    </source>
</evidence>
<accession>A0AAE3P5R1</accession>